<feature type="compositionally biased region" description="Low complexity" evidence="5">
    <location>
        <begin position="226"/>
        <end position="235"/>
    </location>
</feature>
<keyword evidence="3" id="KW-0804">Transcription</keyword>
<evidence type="ECO:0000313" key="8">
    <source>
        <dbReference type="Proteomes" id="UP000431901"/>
    </source>
</evidence>
<accession>A0A6I4WIF9</accession>
<name>A0A6I4WIF9_9ACTN</name>
<feature type="compositionally biased region" description="Basic and acidic residues" evidence="5">
    <location>
        <begin position="204"/>
        <end position="214"/>
    </location>
</feature>
<comment type="caution">
    <text evidence="7">The sequence shown here is derived from an EMBL/GenBank/DDBJ whole genome shotgun (WGS) entry which is preliminary data.</text>
</comment>
<evidence type="ECO:0000256" key="2">
    <source>
        <dbReference type="ARBA" id="ARBA00023125"/>
    </source>
</evidence>
<dbReference type="InterPro" id="IPR054129">
    <property type="entry name" value="DesT_TetR_C"/>
</dbReference>
<keyword evidence="8" id="KW-1185">Reference proteome</keyword>
<dbReference type="EMBL" id="WUTW01000004">
    <property type="protein sequence ID" value="MXQ66422.1"/>
    <property type="molecule type" value="Genomic_DNA"/>
</dbReference>
<dbReference type="PRINTS" id="PR00455">
    <property type="entry name" value="HTHTETR"/>
</dbReference>
<dbReference type="PROSITE" id="PS50977">
    <property type="entry name" value="HTH_TETR_2"/>
    <property type="match status" value="1"/>
</dbReference>
<dbReference type="PANTHER" id="PTHR30055">
    <property type="entry name" value="HTH-TYPE TRANSCRIPTIONAL REGULATOR RUTR"/>
    <property type="match status" value="1"/>
</dbReference>
<dbReference type="Pfam" id="PF00440">
    <property type="entry name" value="TetR_N"/>
    <property type="match status" value="1"/>
</dbReference>
<dbReference type="SUPFAM" id="SSF46689">
    <property type="entry name" value="Homeodomain-like"/>
    <property type="match status" value="1"/>
</dbReference>
<dbReference type="InterPro" id="IPR050109">
    <property type="entry name" value="HTH-type_TetR-like_transc_reg"/>
</dbReference>
<dbReference type="Proteomes" id="UP000431901">
    <property type="component" value="Unassembled WGS sequence"/>
</dbReference>
<dbReference type="AlphaFoldDB" id="A0A6I4WIF9"/>
<dbReference type="InterPro" id="IPR009057">
    <property type="entry name" value="Homeodomain-like_sf"/>
</dbReference>
<evidence type="ECO:0000256" key="1">
    <source>
        <dbReference type="ARBA" id="ARBA00023015"/>
    </source>
</evidence>
<feature type="domain" description="HTH tetR-type" evidence="6">
    <location>
        <begin position="17"/>
        <end position="77"/>
    </location>
</feature>
<dbReference type="Pfam" id="PF21943">
    <property type="entry name" value="TetR_C_46"/>
    <property type="match status" value="1"/>
</dbReference>
<feature type="region of interest" description="Disordered" evidence="5">
    <location>
        <begin position="201"/>
        <end position="235"/>
    </location>
</feature>
<dbReference type="OrthoDB" id="8479950at2"/>
<dbReference type="RefSeq" id="WP_161104618.1">
    <property type="nucleotide sequence ID" value="NZ_JBHLYI010000007.1"/>
</dbReference>
<dbReference type="GO" id="GO:0045892">
    <property type="term" value="P:negative regulation of DNA-templated transcription"/>
    <property type="evidence" value="ECO:0007669"/>
    <property type="project" value="UniProtKB-ARBA"/>
</dbReference>
<feature type="DNA-binding region" description="H-T-H motif" evidence="4">
    <location>
        <begin position="40"/>
        <end position="59"/>
    </location>
</feature>
<evidence type="ECO:0000259" key="6">
    <source>
        <dbReference type="PROSITE" id="PS50977"/>
    </source>
</evidence>
<dbReference type="GO" id="GO:0003700">
    <property type="term" value="F:DNA-binding transcription factor activity"/>
    <property type="evidence" value="ECO:0007669"/>
    <property type="project" value="TreeGrafter"/>
</dbReference>
<evidence type="ECO:0000313" key="7">
    <source>
        <dbReference type="EMBL" id="MXQ66422.1"/>
    </source>
</evidence>
<reference evidence="7 8" key="1">
    <citation type="submission" date="2019-12" db="EMBL/GenBank/DDBJ databases">
        <title>Nocardia macrotermitis sp. nov. and Nocardia aurantia sp. nov., isolated from the gut of the fungus growing-termite Macrotermes natalensis.</title>
        <authorList>
            <person name="Christine B."/>
            <person name="Rene B."/>
        </authorList>
    </citation>
    <scope>NUCLEOTIDE SEQUENCE [LARGE SCALE GENOMIC DNA]</scope>
    <source>
        <strain evidence="7 8">DSM 102126</strain>
    </source>
</reference>
<dbReference type="InterPro" id="IPR001647">
    <property type="entry name" value="HTH_TetR"/>
</dbReference>
<organism evidence="7 8">
    <name type="scientific">Actinomadura rayongensis</name>
    <dbReference type="NCBI Taxonomy" id="1429076"/>
    <lineage>
        <taxon>Bacteria</taxon>
        <taxon>Bacillati</taxon>
        <taxon>Actinomycetota</taxon>
        <taxon>Actinomycetes</taxon>
        <taxon>Streptosporangiales</taxon>
        <taxon>Thermomonosporaceae</taxon>
        <taxon>Actinomadura</taxon>
    </lineage>
</organism>
<proteinExistence type="predicted"/>
<sequence>MTAQASQDQTRSGRRGEARRGAILEAAGALFADRPYDVLSIDEIADAAGVAKGLIYYYFGSKRGLFLAVIESAASALEELTEEYDGLSPAERLIRTLDGFLWWADGHRSAFHTILSGGIGVDDEVAAFYRRVRTRLATALSQGLIGSPDPRPVLRVAIDGWMSFVEGAAVAWLERGDLERDDVRDLSVRVLGGVLQAVGATDPACDRPADRTSDRPTTPDAPPAAVPAEVAAETA</sequence>
<dbReference type="FunFam" id="1.10.10.60:FF:000141">
    <property type="entry name" value="TetR family transcriptional regulator"/>
    <property type="match status" value="1"/>
</dbReference>
<evidence type="ECO:0000256" key="3">
    <source>
        <dbReference type="ARBA" id="ARBA00023163"/>
    </source>
</evidence>
<keyword evidence="1" id="KW-0805">Transcription regulation</keyword>
<protein>
    <submittedName>
        <fullName evidence="7">TetR family transcriptional regulator</fullName>
    </submittedName>
</protein>
<dbReference type="PANTHER" id="PTHR30055:SF226">
    <property type="entry name" value="HTH-TYPE TRANSCRIPTIONAL REGULATOR PKSA"/>
    <property type="match status" value="1"/>
</dbReference>
<evidence type="ECO:0000256" key="4">
    <source>
        <dbReference type="PROSITE-ProRule" id="PRU00335"/>
    </source>
</evidence>
<gene>
    <name evidence="7" type="ORF">GQ466_20595</name>
</gene>
<evidence type="ECO:0000256" key="5">
    <source>
        <dbReference type="SAM" id="MobiDB-lite"/>
    </source>
</evidence>
<dbReference type="Gene3D" id="1.10.357.10">
    <property type="entry name" value="Tetracycline Repressor, domain 2"/>
    <property type="match status" value="1"/>
</dbReference>
<dbReference type="GO" id="GO:0000976">
    <property type="term" value="F:transcription cis-regulatory region binding"/>
    <property type="evidence" value="ECO:0007669"/>
    <property type="project" value="TreeGrafter"/>
</dbReference>
<keyword evidence="2 4" id="KW-0238">DNA-binding</keyword>